<evidence type="ECO:0000313" key="1">
    <source>
        <dbReference type="EMBL" id="TCL34809.1"/>
    </source>
</evidence>
<dbReference type="AlphaFoldDB" id="A0A4R1PVE4"/>
<organism evidence="1 2">
    <name type="scientific">Azotobacter chroococcum</name>
    <dbReference type="NCBI Taxonomy" id="353"/>
    <lineage>
        <taxon>Bacteria</taxon>
        <taxon>Pseudomonadati</taxon>
        <taxon>Pseudomonadota</taxon>
        <taxon>Gammaproteobacteria</taxon>
        <taxon>Pseudomonadales</taxon>
        <taxon>Pseudomonadaceae</taxon>
        <taxon>Azotobacter</taxon>
    </lineage>
</organism>
<name>A0A4R1PVE4_9GAMM</name>
<dbReference type="RefSeq" id="WP_131297858.1">
    <property type="nucleotide sequence ID" value="NZ_JBHLST010000028.1"/>
</dbReference>
<reference evidence="1 2" key="1">
    <citation type="submission" date="2019-03" db="EMBL/GenBank/DDBJ databases">
        <title>Genomic Encyclopedia of Type Strains, Phase IV (KMG-IV): sequencing the most valuable type-strain genomes for metagenomic binning, comparative biology and taxonomic classification.</title>
        <authorList>
            <person name="Goeker M."/>
        </authorList>
    </citation>
    <scope>NUCLEOTIDE SEQUENCE [LARGE SCALE GENOMIC DNA]</scope>
    <source>
        <strain evidence="1 2">DSM 2286</strain>
    </source>
</reference>
<evidence type="ECO:0000313" key="2">
    <source>
        <dbReference type="Proteomes" id="UP000295169"/>
    </source>
</evidence>
<proteinExistence type="predicted"/>
<gene>
    <name evidence="1" type="ORF">EV691_101248</name>
</gene>
<protein>
    <submittedName>
        <fullName evidence="1">Uncharacterized protein</fullName>
    </submittedName>
</protein>
<dbReference type="EMBL" id="SMMU01000001">
    <property type="protein sequence ID" value="TCL34809.1"/>
    <property type="molecule type" value="Genomic_DNA"/>
</dbReference>
<sequence length="312" mass="34783">MAIPLIQNIALISESKRVSMRELAIASAALQRQVMRDLEPIWEVNATVDPFERLEDMPLGYWPMIVMDDIPYDAAGIHLDRDGQPFALITATDSNDVWSLTASHECLEMLVDPFGDRLVPGDSPKSDQGRVLFLVEVADPSEAAEFAYSVNGVLVSDFYTPRFFDPVMSSGVRYSFTNAISEPRGVLRGGYLSWLDPETDHWWQEIWFAGNQSTFRDLGPLSAANGSIRSQIDRLTGQYRQQAMQPGRTVAMAAGVTREVAYQSSEAKANSLHKCIEEIVRQATPLESAASQLSRVTPIQLRRPGRVYNRVS</sequence>
<dbReference type="Proteomes" id="UP000295169">
    <property type="component" value="Unassembled WGS sequence"/>
</dbReference>
<comment type="caution">
    <text evidence="1">The sequence shown here is derived from an EMBL/GenBank/DDBJ whole genome shotgun (WGS) entry which is preliminary data.</text>
</comment>
<accession>A0A4R1PVE4</accession>